<organism evidence="6 7">
    <name type="scientific">Tetranychus urticae</name>
    <name type="common">Two-spotted spider mite</name>
    <dbReference type="NCBI Taxonomy" id="32264"/>
    <lineage>
        <taxon>Eukaryota</taxon>
        <taxon>Metazoa</taxon>
        <taxon>Ecdysozoa</taxon>
        <taxon>Arthropoda</taxon>
        <taxon>Chelicerata</taxon>
        <taxon>Arachnida</taxon>
        <taxon>Acari</taxon>
        <taxon>Acariformes</taxon>
        <taxon>Trombidiformes</taxon>
        <taxon>Prostigmata</taxon>
        <taxon>Eleutherengona</taxon>
        <taxon>Raphignathae</taxon>
        <taxon>Tetranychoidea</taxon>
        <taxon>Tetranychidae</taxon>
        <taxon>Tetranychus</taxon>
    </lineage>
</organism>
<dbReference type="eggNOG" id="KOG0297">
    <property type="taxonomic scope" value="Eukaryota"/>
</dbReference>
<evidence type="ECO:0000256" key="3">
    <source>
        <dbReference type="ARBA" id="ARBA00022833"/>
    </source>
</evidence>
<name>T1KZB8_TETUR</name>
<dbReference type="GO" id="GO:0009898">
    <property type="term" value="C:cytoplasmic side of plasma membrane"/>
    <property type="evidence" value="ECO:0007669"/>
    <property type="project" value="TreeGrafter"/>
</dbReference>
<evidence type="ECO:0000259" key="5">
    <source>
        <dbReference type="PROSITE" id="PS50145"/>
    </source>
</evidence>
<dbReference type="PANTHER" id="PTHR10131:SF138">
    <property type="entry name" value="RE66324P"/>
    <property type="match status" value="1"/>
</dbReference>
<dbReference type="SUPFAM" id="SSF49599">
    <property type="entry name" value="TRAF domain-like"/>
    <property type="match status" value="2"/>
</dbReference>
<feature type="zinc finger region" description="TRAF-type" evidence="4">
    <location>
        <begin position="26"/>
        <end position="68"/>
    </location>
</feature>
<feature type="domain" description="TRAF-type" evidence="5">
    <location>
        <begin position="26"/>
        <end position="68"/>
    </location>
</feature>
<evidence type="ECO:0000313" key="6">
    <source>
        <dbReference type="EnsemblMetazoa" id="tetur28g01060.1"/>
    </source>
</evidence>
<dbReference type="PANTHER" id="PTHR10131">
    <property type="entry name" value="TNF RECEPTOR ASSOCIATED FACTOR"/>
    <property type="match status" value="1"/>
</dbReference>
<reference evidence="6" key="2">
    <citation type="submission" date="2015-06" db="UniProtKB">
        <authorList>
            <consortium name="EnsemblMetazoa"/>
        </authorList>
    </citation>
    <scope>IDENTIFICATION</scope>
</reference>
<dbReference type="GO" id="GO:0005164">
    <property type="term" value="F:tumor necrosis factor receptor binding"/>
    <property type="evidence" value="ECO:0007669"/>
    <property type="project" value="TreeGrafter"/>
</dbReference>
<proteinExistence type="predicted"/>
<evidence type="ECO:0000256" key="2">
    <source>
        <dbReference type="ARBA" id="ARBA00022771"/>
    </source>
</evidence>
<keyword evidence="1 4" id="KW-0479">Metal-binding</keyword>
<dbReference type="GO" id="GO:0043122">
    <property type="term" value="P:regulation of canonical NF-kappaB signal transduction"/>
    <property type="evidence" value="ECO:0007669"/>
    <property type="project" value="TreeGrafter"/>
</dbReference>
<dbReference type="Pfam" id="PF02176">
    <property type="entry name" value="zf-TRAF"/>
    <property type="match status" value="1"/>
</dbReference>
<evidence type="ECO:0000256" key="4">
    <source>
        <dbReference type="PROSITE-ProRule" id="PRU00207"/>
    </source>
</evidence>
<dbReference type="Gene3D" id="3.30.40.10">
    <property type="entry name" value="Zinc/RING finger domain, C3HC4 (zinc finger)"/>
    <property type="match status" value="3"/>
</dbReference>
<dbReference type="STRING" id="32264.T1KZB8"/>
<keyword evidence="2 4" id="KW-0863">Zinc-finger</keyword>
<evidence type="ECO:0000313" key="7">
    <source>
        <dbReference type="Proteomes" id="UP000015104"/>
    </source>
</evidence>
<dbReference type="PROSITE" id="PS50145">
    <property type="entry name" value="ZF_TRAF"/>
    <property type="match status" value="1"/>
</dbReference>
<protein>
    <recommendedName>
        <fullName evidence="5">TRAF-type domain-containing protein</fullName>
    </recommendedName>
</protein>
<reference evidence="7" key="1">
    <citation type="submission" date="2011-08" db="EMBL/GenBank/DDBJ databases">
        <authorList>
            <person name="Rombauts S."/>
        </authorList>
    </citation>
    <scope>NUCLEOTIDE SEQUENCE</scope>
    <source>
        <strain evidence="7">London</strain>
    </source>
</reference>
<dbReference type="EMBL" id="CAEY01000737">
    <property type="status" value="NOT_ANNOTATED_CDS"/>
    <property type="molecule type" value="Genomic_DNA"/>
</dbReference>
<dbReference type="InterPro" id="IPR001293">
    <property type="entry name" value="Znf_TRAF"/>
</dbReference>
<dbReference type="GO" id="GO:0008270">
    <property type="term" value="F:zinc ion binding"/>
    <property type="evidence" value="ECO:0007669"/>
    <property type="project" value="UniProtKB-KW"/>
</dbReference>
<sequence>MEKDVYCSYRSRGCKKICTLRDLKDHMKTCVYGVVSCPLKCGVGVVIKMLPSHMSTECPRRTILCTHCGDDIALQSKKDHESNCHRRPTLCNFCKRKMAFCELKKHYETCLGKPRNCKLALMGCKFVGNKDEVEQHESIWKIHVDLLTKYLHKNNNYSDDLKLRISDILKIVKELSEENTVLKQNLGTLSSQFQTIIEDNSVLKDKINKMESNFGQTIDSMTEEQKYLASEVQRLRDLVAVGESSV</sequence>
<keyword evidence="7" id="KW-1185">Reference proteome</keyword>
<dbReference type="AlphaFoldDB" id="T1KZB8"/>
<dbReference type="Proteomes" id="UP000015104">
    <property type="component" value="Unassembled WGS sequence"/>
</dbReference>
<dbReference type="HOGENOM" id="CLU_1176737_0_0_1"/>
<dbReference type="EnsemblMetazoa" id="tetur28g01060.1">
    <property type="protein sequence ID" value="tetur28g01060.1"/>
    <property type="gene ID" value="tetur28g01060"/>
</dbReference>
<keyword evidence="3 4" id="KW-0862">Zinc</keyword>
<dbReference type="InterPro" id="IPR013083">
    <property type="entry name" value="Znf_RING/FYVE/PHD"/>
</dbReference>
<evidence type="ECO:0000256" key="1">
    <source>
        <dbReference type="ARBA" id="ARBA00022723"/>
    </source>
</evidence>
<accession>T1KZB8</accession>